<feature type="compositionally biased region" description="Low complexity" evidence="3">
    <location>
        <begin position="1"/>
        <end position="26"/>
    </location>
</feature>
<comment type="subcellular location">
    <subcellularLocation>
        <location evidence="1">Nucleus</location>
    </subcellularLocation>
</comment>
<evidence type="ECO:0000256" key="2">
    <source>
        <dbReference type="ARBA" id="ARBA00023242"/>
    </source>
</evidence>
<keyword evidence="2" id="KW-0539">Nucleus</keyword>
<dbReference type="EMBL" id="JBBNAE010000002">
    <property type="protein sequence ID" value="KAK9145922.1"/>
    <property type="molecule type" value="Genomic_DNA"/>
</dbReference>
<feature type="compositionally biased region" description="Basic and acidic residues" evidence="3">
    <location>
        <begin position="31"/>
        <end position="43"/>
    </location>
</feature>
<dbReference type="GO" id="GO:0000398">
    <property type="term" value="P:mRNA splicing, via spliceosome"/>
    <property type="evidence" value="ECO:0007669"/>
    <property type="project" value="InterPro"/>
</dbReference>
<comment type="caution">
    <text evidence="5">The sequence shown here is derived from an EMBL/GenBank/DDBJ whole genome shotgun (WGS) entry which is preliminary data.</text>
</comment>
<sequence>MKKHSFSLASTKPSSSSKPNLPKPSLGFTQEDNHRDDDRHEFLTEFVPSDPKPSINQTLQIPRMENTWNWKPKMRNLDLPTHHNNGDLKFEAEAPSAVADSDPNMSYGLNLRNGDDGDGDGGTNRNRKALKGETFKNTESLLLQKFKEDLNNLPEEQSEDYNDVPVEGFGAALLRAYGWCEEKDKKEGVKVVRIVKKRGDREGLGFDTVRERGVNVGKVMRVVGGRHLGLKGKVVGKLSGEEELRSGGLRVVMKLLSSGEEVTVGGDEVAELWSLEEEMCLKKLEELRNGGSLERRRGDGIRVIRAGMTGRGGRI</sequence>
<accession>A0AAP0K782</accession>
<reference evidence="5 6" key="1">
    <citation type="submission" date="2024-01" db="EMBL/GenBank/DDBJ databases">
        <title>Genome assemblies of Stephania.</title>
        <authorList>
            <person name="Yang L."/>
        </authorList>
    </citation>
    <scope>NUCLEOTIDE SEQUENCE [LARGE SCALE GENOMIC DNA]</scope>
    <source>
        <strain evidence="5">QJT</strain>
        <tissue evidence="5">Leaf</tissue>
    </source>
</reference>
<protein>
    <recommendedName>
        <fullName evidence="4">Spp2/MOS2 G-patch domain-containing protein</fullName>
    </recommendedName>
</protein>
<organism evidence="5 6">
    <name type="scientific">Stephania japonica</name>
    <dbReference type="NCBI Taxonomy" id="461633"/>
    <lineage>
        <taxon>Eukaryota</taxon>
        <taxon>Viridiplantae</taxon>
        <taxon>Streptophyta</taxon>
        <taxon>Embryophyta</taxon>
        <taxon>Tracheophyta</taxon>
        <taxon>Spermatophyta</taxon>
        <taxon>Magnoliopsida</taxon>
        <taxon>Ranunculales</taxon>
        <taxon>Menispermaceae</taxon>
        <taxon>Menispermoideae</taxon>
        <taxon>Cissampelideae</taxon>
        <taxon>Stephania</taxon>
    </lineage>
</organism>
<dbReference type="Proteomes" id="UP001417504">
    <property type="component" value="Unassembled WGS sequence"/>
</dbReference>
<dbReference type="PANTHER" id="PTHR15818">
    <property type="entry name" value="G PATCH AND KOW-CONTAINING"/>
    <property type="match status" value="1"/>
</dbReference>
<keyword evidence="6" id="KW-1185">Reference proteome</keyword>
<dbReference type="Pfam" id="PF12656">
    <property type="entry name" value="G-patch_2"/>
    <property type="match status" value="1"/>
</dbReference>
<dbReference type="InterPro" id="IPR045166">
    <property type="entry name" value="Spp2-like"/>
</dbReference>
<evidence type="ECO:0000313" key="5">
    <source>
        <dbReference type="EMBL" id="KAK9145922.1"/>
    </source>
</evidence>
<dbReference type="PANTHER" id="PTHR15818:SF2">
    <property type="entry name" value="G-PATCH DOMAIN AND KOW MOTIFS-CONTAINING PROTEIN"/>
    <property type="match status" value="1"/>
</dbReference>
<feature type="region of interest" description="Disordered" evidence="3">
    <location>
        <begin position="1"/>
        <end position="57"/>
    </location>
</feature>
<evidence type="ECO:0000256" key="1">
    <source>
        <dbReference type="ARBA" id="ARBA00004123"/>
    </source>
</evidence>
<dbReference type="InterPro" id="IPR026822">
    <property type="entry name" value="Spp2/MOS2_G-patch"/>
</dbReference>
<dbReference type="GO" id="GO:0005681">
    <property type="term" value="C:spliceosomal complex"/>
    <property type="evidence" value="ECO:0007669"/>
    <property type="project" value="TreeGrafter"/>
</dbReference>
<proteinExistence type="predicted"/>
<evidence type="ECO:0000256" key="3">
    <source>
        <dbReference type="SAM" id="MobiDB-lite"/>
    </source>
</evidence>
<feature type="domain" description="Spp2/MOS2 G-patch" evidence="4">
    <location>
        <begin position="155"/>
        <end position="208"/>
    </location>
</feature>
<evidence type="ECO:0000313" key="6">
    <source>
        <dbReference type="Proteomes" id="UP001417504"/>
    </source>
</evidence>
<evidence type="ECO:0000259" key="4">
    <source>
        <dbReference type="Pfam" id="PF12656"/>
    </source>
</evidence>
<feature type="region of interest" description="Disordered" evidence="3">
    <location>
        <begin position="111"/>
        <end position="133"/>
    </location>
</feature>
<name>A0AAP0K782_9MAGN</name>
<gene>
    <name evidence="5" type="ORF">Sjap_005825</name>
</gene>
<dbReference type="AlphaFoldDB" id="A0AAP0K782"/>